<evidence type="ECO:0008006" key="4">
    <source>
        <dbReference type="Google" id="ProtNLM"/>
    </source>
</evidence>
<comment type="caution">
    <text evidence="2">The sequence shown here is derived from an EMBL/GenBank/DDBJ whole genome shotgun (WGS) entry which is preliminary data.</text>
</comment>
<feature type="compositionally biased region" description="Basic and acidic residues" evidence="1">
    <location>
        <begin position="10"/>
        <end position="24"/>
    </location>
</feature>
<reference evidence="2 3" key="1">
    <citation type="journal article" date="2019" name="Int. J. Syst. Evol. Microbiol.">
        <title>The Global Catalogue of Microorganisms (GCM) 10K type strain sequencing project: providing services to taxonomists for standard genome sequencing and annotation.</title>
        <authorList>
            <consortium name="The Broad Institute Genomics Platform"/>
            <consortium name="The Broad Institute Genome Sequencing Center for Infectious Disease"/>
            <person name="Wu L."/>
            <person name="Ma J."/>
        </authorList>
    </citation>
    <scope>NUCLEOTIDE SEQUENCE [LARGE SCALE GENOMIC DNA]</scope>
    <source>
        <strain evidence="2 3">JCM 3146</strain>
    </source>
</reference>
<dbReference type="EMBL" id="BAAABM010000073">
    <property type="protein sequence ID" value="GAA0372652.1"/>
    <property type="molecule type" value="Genomic_DNA"/>
</dbReference>
<protein>
    <recommendedName>
        <fullName evidence="4">Cytochrome P450</fullName>
    </recommendedName>
</protein>
<evidence type="ECO:0000313" key="3">
    <source>
        <dbReference type="Proteomes" id="UP001501822"/>
    </source>
</evidence>
<keyword evidence="3" id="KW-1185">Reference proteome</keyword>
<proteinExistence type="predicted"/>
<accession>A0ABN0XU28</accession>
<evidence type="ECO:0000313" key="2">
    <source>
        <dbReference type="EMBL" id="GAA0372652.1"/>
    </source>
</evidence>
<sequence>MEAGGLPGPRDTRVDHEPGPRRGDLGGTDPALWLARLRREFPRWGILHDPFAPAWIAVRGRAQMEVTRTAFELRDRLRSHSGRPDGSR</sequence>
<organism evidence="2 3">
    <name type="scientific">Actinoallomurus spadix</name>
    <dbReference type="NCBI Taxonomy" id="79912"/>
    <lineage>
        <taxon>Bacteria</taxon>
        <taxon>Bacillati</taxon>
        <taxon>Actinomycetota</taxon>
        <taxon>Actinomycetes</taxon>
        <taxon>Streptosporangiales</taxon>
        <taxon>Thermomonosporaceae</taxon>
        <taxon>Actinoallomurus</taxon>
    </lineage>
</organism>
<dbReference type="Proteomes" id="UP001501822">
    <property type="component" value="Unassembled WGS sequence"/>
</dbReference>
<feature type="region of interest" description="Disordered" evidence="1">
    <location>
        <begin position="1"/>
        <end position="29"/>
    </location>
</feature>
<gene>
    <name evidence="2" type="ORF">GCM10010151_73260</name>
</gene>
<name>A0ABN0XU28_9ACTN</name>
<evidence type="ECO:0000256" key="1">
    <source>
        <dbReference type="SAM" id="MobiDB-lite"/>
    </source>
</evidence>